<protein>
    <submittedName>
        <fullName evidence="2">Uncharacterized protein</fullName>
    </submittedName>
</protein>
<reference evidence="2" key="1">
    <citation type="journal article" date="2023" name="Plant J.">
        <title>The genome of the king protea, Protea cynaroides.</title>
        <authorList>
            <person name="Chang J."/>
            <person name="Duong T.A."/>
            <person name="Schoeman C."/>
            <person name="Ma X."/>
            <person name="Roodt D."/>
            <person name="Barker N."/>
            <person name="Li Z."/>
            <person name="Van de Peer Y."/>
            <person name="Mizrachi E."/>
        </authorList>
    </citation>
    <scope>NUCLEOTIDE SEQUENCE</scope>
    <source>
        <tissue evidence="2">Young leaves</tissue>
    </source>
</reference>
<sequence>MSLSLSCAGQADSVTSTVAKQKMFNQMAIRLIMISLENRLFKETRKPQCNIYCCQSQIRVGEELVCREQSAEKDPGAERVRIVSNRVKGFFHTLRFINYRVSCREPNRKNQHSQLKSGLERGPKPYQVLERGHKPGTILIQTKVKNGSLGGKAQEKATGCIIQEEC</sequence>
<keyword evidence="3" id="KW-1185">Reference proteome</keyword>
<name>A0A9Q0GMA9_9MAGN</name>
<proteinExistence type="predicted"/>
<organism evidence="2 3">
    <name type="scientific">Protea cynaroides</name>
    <dbReference type="NCBI Taxonomy" id="273540"/>
    <lineage>
        <taxon>Eukaryota</taxon>
        <taxon>Viridiplantae</taxon>
        <taxon>Streptophyta</taxon>
        <taxon>Embryophyta</taxon>
        <taxon>Tracheophyta</taxon>
        <taxon>Spermatophyta</taxon>
        <taxon>Magnoliopsida</taxon>
        <taxon>Proteales</taxon>
        <taxon>Proteaceae</taxon>
        <taxon>Protea</taxon>
    </lineage>
</organism>
<dbReference type="Proteomes" id="UP001141806">
    <property type="component" value="Unassembled WGS sequence"/>
</dbReference>
<evidence type="ECO:0000313" key="2">
    <source>
        <dbReference type="EMBL" id="KAJ4950481.1"/>
    </source>
</evidence>
<dbReference type="AlphaFoldDB" id="A0A9Q0GMA9"/>
<dbReference type="EMBL" id="JAMYWD010000012">
    <property type="protein sequence ID" value="KAJ4950481.1"/>
    <property type="molecule type" value="Genomic_DNA"/>
</dbReference>
<gene>
    <name evidence="2" type="ORF">NE237_027313</name>
</gene>
<evidence type="ECO:0000256" key="1">
    <source>
        <dbReference type="SAM" id="MobiDB-lite"/>
    </source>
</evidence>
<evidence type="ECO:0000313" key="3">
    <source>
        <dbReference type="Proteomes" id="UP001141806"/>
    </source>
</evidence>
<comment type="caution">
    <text evidence="2">The sequence shown here is derived from an EMBL/GenBank/DDBJ whole genome shotgun (WGS) entry which is preliminary data.</text>
</comment>
<accession>A0A9Q0GMA9</accession>
<feature type="region of interest" description="Disordered" evidence="1">
    <location>
        <begin position="107"/>
        <end position="126"/>
    </location>
</feature>